<evidence type="ECO:0000313" key="1">
    <source>
        <dbReference type="EMBL" id="ADR34630.1"/>
    </source>
</evidence>
<proteinExistence type="predicted"/>
<dbReference type="Proteomes" id="UP000008721">
    <property type="component" value="Chromosome"/>
</dbReference>
<accession>E4U273</accession>
<dbReference type="RefSeq" id="WP_013460827.1">
    <property type="nucleotide sequence ID" value="NC_014762.1"/>
</dbReference>
<organism evidence="1 2">
    <name type="scientific">Sulfuricurvum kujiense (strain ATCC BAA-921 / DSM 16994 / JCM 11577 / YK-1)</name>
    <dbReference type="NCBI Taxonomy" id="709032"/>
    <lineage>
        <taxon>Bacteria</taxon>
        <taxon>Pseudomonadati</taxon>
        <taxon>Campylobacterota</taxon>
        <taxon>Epsilonproteobacteria</taxon>
        <taxon>Campylobacterales</taxon>
        <taxon>Sulfurimonadaceae</taxon>
        <taxon>Sulfuricurvum</taxon>
    </lineage>
</organism>
<name>E4U273_SULKY</name>
<dbReference type="HOGENOM" id="CLU_2095626_0_0_7"/>
<dbReference type="AlphaFoldDB" id="E4U273"/>
<dbReference type="EMBL" id="CP002355">
    <property type="protein sequence ID" value="ADR34630.1"/>
    <property type="molecule type" value="Genomic_DNA"/>
</dbReference>
<dbReference type="KEGG" id="sku:Sulku_1970"/>
<dbReference type="STRING" id="709032.Sulku_1970"/>
<evidence type="ECO:0000313" key="2">
    <source>
        <dbReference type="Proteomes" id="UP000008721"/>
    </source>
</evidence>
<keyword evidence="2" id="KW-1185">Reference proteome</keyword>
<protein>
    <submittedName>
        <fullName evidence="1">Uncharacterized protein</fullName>
    </submittedName>
</protein>
<sequence>MKKRALFAVNMLIYDYFNGFDVFQKMTIIPVLIEANRDDSTERYGIEAQRLFLSDTSANASANYFLVDAEDEANRLLKVIQENLQYIKILPKYDGEWLIEELSKRIEIYRKNAQLS</sequence>
<gene>
    <name evidence="1" type="ordered locus">Sulku_1970</name>
</gene>
<reference evidence="1 2" key="1">
    <citation type="journal article" date="2012" name="Stand. Genomic Sci.">
        <title>Complete genome sequence of the sulfur compounds oxidizing chemolithoautotroph Sulfuricurvum kujiense type strain (YK-1(T)).</title>
        <authorList>
            <person name="Han C."/>
            <person name="Kotsyurbenko O."/>
            <person name="Chertkov O."/>
            <person name="Held B."/>
            <person name="Lapidus A."/>
            <person name="Nolan M."/>
            <person name="Lucas S."/>
            <person name="Hammon N."/>
            <person name="Deshpande S."/>
            <person name="Cheng J.F."/>
            <person name="Tapia R."/>
            <person name="Goodwin L.A."/>
            <person name="Pitluck S."/>
            <person name="Liolios K."/>
            <person name="Pagani I."/>
            <person name="Ivanova N."/>
            <person name="Mavromatis K."/>
            <person name="Mikhailova N."/>
            <person name="Pati A."/>
            <person name="Chen A."/>
            <person name="Palaniappan K."/>
            <person name="Land M."/>
            <person name="Hauser L."/>
            <person name="Chang Y.J."/>
            <person name="Jeffries C.D."/>
            <person name="Brambilla E.M."/>
            <person name="Rohde M."/>
            <person name="Spring S."/>
            <person name="Sikorski J."/>
            <person name="Goker M."/>
            <person name="Woyke T."/>
            <person name="Bristow J."/>
            <person name="Eisen J.A."/>
            <person name="Markowitz V."/>
            <person name="Hugenholtz P."/>
            <person name="Kyrpides N.C."/>
            <person name="Klenk H.P."/>
            <person name="Detter J.C."/>
        </authorList>
    </citation>
    <scope>NUCLEOTIDE SEQUENCE [LARGE SCALE GENOMIC DNA]</scope>
    <source>
        <strain evidence="2">ATCC BAA-921 / DSM 16994 / JCM 11577 / YK-1</strain>
    </source>
</reference>